<sequence>MHYGTAPASFSCATGTLSGTDCLSTEYTSVLYQCGSGTLSGSDCLVDGKAPATHSCTIGTLSGTDCLYDDEIGVLYQCITGTLSGSECLTDVTSNVTYSCETGTLEGQQCSTTHYQPKEIDTCPTGYFTEGTLTTMCYKRTNTNALASCDDPFELNMPAYRCEQITTMPLPAQ</sequence>
<reference evidence="1 2" key="1">
    <citation type="submission" date="2023-03" db="EMBL/GenBank/DDBJ databases">
        <title>Thalassotalea loyana LMG 22536T draft genome sequence.</title>
        <authorList>
            <person name="Sawabe T."/>
        </authorList>
    </citation>
    <scope>NUCLEOTIDE SEQUENCE [LARGE SCALE GENOMIC DNA]</scope>
    <source>
        <strain evidence="1 2">LMG 22536</strain>
    </source>
</reference>
<protein>
    <recommendedName>
        <fullName evidence="3">Cyanovirin-N domain-containing protein</fullName>
    </recommendedName>
</protein>
<organism evidence="1 2">
    <name type="scientific">Thalassotalea loyana</name>
    <dbReference type="NCBI Taxonomy" id="280483"/>
    <lineage>
        <taxon>Bacteria</taxon>
        <taxon>Pseudomonadati</taxon>
        <taxon>Pseudomonadota</taxon>
        <taxon>Gammaproteobacteria</taxon>
        <taxon>Alteromonadales</taxon>
        <taxon>Colwelliaceae</taxon>
        <taxon>Thalassotalea</taxon>
    </lineage>
</organism>
<keyword evidence="2" id="KW-1185">Reference proteome</keyword>
<gene>
    <name evidence="1" type="ORF">tloyanaT_23440</name>
</gene>
<name>A0ABQ6HHQ9_9GAMM</name>
<accession>A0ABQ6HHQ9</accession>
<dbReference type="EMBL" id="BSSV01000005">
    <property type="protein sequence ID" value="GLX86091.1"/>
    <property type="molecule type" value="Genomic_DNA"/>
</dbReference>
<dbReference type="Proteomes" id="UP001157134">
    <property type="component" value="Unassembled WGS sequence"/>
</dbReference>
<evidence type="ECO:0000313" key="2">
    <source>
        <dbReference type="Proteomes" id="UP001157134"/>
    </source>
</evidence>
<evidence type="ECO:0000313" key="1">
    <source>
        <dbReference type="EMBL" id="GLX86091.1"/>
    </source>
</evidence>
<evidence type="ECO:0008006" key="3">
    <source>
        <dbReference type="Google" id="ProtNLM"/>
    </source>
</evidence>
<comment type="caution">
    <text evidence="1">The sequence shown here is derived from an EMBL/GenBank/DDBJ whole genome shotgun (WGS) entry which is preliminary data.</text>
</comment>
<dbReference type="RefSeq" id="WP_284298789.1">
    <property type="nucleotide sequence ID" value="NZ_BSSV01000005.1"/>
</dbReference>
<proteinExistence type="predicted"/>